<dbReference type="CDD" id="cd01040">
    <property type="entry name" value="Mb-like"/>
    <property type="match status" value="1"/>
</dbReference>
<dbReference type="PROSITE" id="PS01033">
    <property type="entry name" value="GLOBIN"/>
    <property type="match status" value="1"/>
</dbReference>
<dbReference type="Gene3D" id="1.10.490.10">
    <property type="entry name" value="Globins"/>
    <property type="match status" value="1"/>
</dbReference>
<dbReference type="GO" id="GO:0019825">
    <property type="term" value="F:oxygen binding"/>
    <property type="evidence" value="ECO:0007669"/>
    <property type="project" value="InterPro"/>
</dbReference>
<dbReference type="InterPro" id="IPR000971">
    <property type="entry name" value="Globin"/>
</dbReference>
<evidence type="ECO:0000259" key="1">
    <source>
        <dbReference type="PROSITE" id="PS01033"/>
    </source>
</evidence>
<evidence type="ECO:0000313" key="2">
    <source>
        <dbReference type="EMBL" id="CAD7580829.1"/>
    </source>
</evidence>
<feature type="domain" description="Globin" evidence="1">
    <location>
        <begin position="13"/>
        <end position="132"/>
    </location>
</feature>
<protein>
    <submittedName>
        <fullName evidence="2">(California timema) hypothetical protein</fullName>
    </submittedName>
</protein>
<dbReference type="AlphaFoldDB" id="A0A7R9JLY0"/>
<sequence length="132" mass="15103">MIAGKQRSRTSLGLTDEEKRDFQTAWELYRQNQKEPDDVINALITLFEERPEAQDYFPVVAGLPLSKMAEDAGVRNASLALLEDITALVRALDDDEEVERIIRSKRERLRARGVPVEVMFLVREWSARPTSS</sequence>
<name>A0A7R9JLY0_TIMCA</name>
<dbReference type="InterPro" id="IPR044399">
    <property type="entry name" value="Mb-like_M"/>
</dbReference>
<organism evidence="2">
    <name type="scientific">Timema californicum</name>
    <name type="common">California timema</name>
    <name type="synonym">Walking stick</name>
    <dbReference type="NCBI Taxonomy" id="61474"/>
    <lineage>
        <taxon>Eukaryota</taxon>
        <taxon>Metazoa</taxon>
        <taxon>Ecdysozoa</taxon>
        <taxon>Arthropoda</taxon>
        <taxon>Hexapoda</taxon>
        <taxon>Insecta</taxon>
        <taxon>Pterygota</taxon>
        <taxon>Neoptera</taxon>
        <taxon>Polyneoptera</taxon>
        <taxon>Phasmatodea</taxon>
        <taxon>Timematodea</taxon>
        <taxon>Timematoidea</taxon>
        <taxon>Timematidae</taxon>
        <taxon>Timema</taxon>
    </lineage>
</organism>
<gene>
    <name evidence="2" type="ORF">TCMB3V08_LOCUS13362</name>
</gene>
<dbReference type="EMBL" id="OE205680">
    <property type="protein sequence ID" value="CAD7580829.1"/>
    <property type="molecule type" value="Genomic_DNA"/>
</dbReference>
<reference evidence="2" key="1">
    <citation type="submission" date="2020-11" db="EMBL/GenBank/DDBJ databases">
        <authorList>
            <person name="Tran Van P."/>
        </authorList>
    </citation>
    <scope>NUCLEOTIDE SEQUENCE</scope>
</reference>
<proteinExistence type="predicted"/>
<dbReference type="InterPro" id="IPR009050">
    <property type="entry name" value="Globin-like_sf"/>
</dbReference>
<dbReference type="SUPFAM" id="SSF46458">
    <property type="entry name" value="Globin-like"/>
    <property type="match status" value="1"/>
</dbReference>
<accession>A0A7R9JLY0</accession>
<dbReference type="InterPro" id="IPR012292">
    <property type="entry name" value="Globin/Proto"/>
</dbReference>
<dbReference type="GO" id="GO:0020037">
    <property type="term" value="F:heme binding"/>
    <property type="evidence" value="ECO:0007669"/>
    <property type="project" value="InterPro"/>
</dbReference>